<feature type="region of interest" description="Disordered" evidence="1">
    <location>
        <begin position="939"/>
        <end position="969"/>
    </location>
</feature>
<evidence type="ECO:0000313" key="3">
    <source>
        <dbReference type="Proteomes" id="UP000320791"/>
    </source>
</evidence>
<proteinExistence type="predicted"/>
<dbReference type="RefSeq" id="WP_146323090.1">
    <property type="nucleotide sequence ID" value="NZ_BAABLR010000076.1"/>
</dbReference>
<keyword evidence="3" id="KW-1185">Reference proteome</keyword>
<reference evidence="2 3" key="1">
    <citation type="submission" date="2019-08" db="EMBL/GenBank/DDBJ databases">
        <authorList>
            <person name="Lei W."/>
        </authorList>
    </citation>
    <scope>NUCLEOTIDE SEQUENCE [LARGE SCALE GENOMIC DNA]</scope>
    <source>
        <strain evidence="2 3">CCUG 58627</strain>
    </source>
</reference>
<evidence type="ECO:0000313" key="2">
    <source>
        <dbReference type="EMBL" id="TWT28974.1"/>
    </source>
</evidence>
<name>A0A5C5URK7_9CORY</name>
<protein>
    <recommendedName>
        <fullName evidence="4">DUF4132 domain-containing protein</fullName>
    </recommendedName>
</protein>
<accession>A0A5C5URK7</accession>
<dbReference type="OrthoDB" id="218750at2"/>
<comment type="caution">
    <text evidence="2">The sequence shown here is derived from an EMBL/GenBank/DDBJ whole genome shotgun (WGS) entry which is preliminary data.</text>
</comment>
<evidence type="ECO:0008006" key="4">
    <source>
        <dbReference type="Google" id="ProtNLM"/>
    </source>
</evidence>
<dbReference type="Proteomes" id="UP000320791">
    <property type="component" value="Unassembled WGS sequence"/>
</dbReference>
<feature type="compositionally biased region" description="Basic and acidic residues" evidence="1">
    <location>
        <begin position="939"/>
        <end position="949"/>
    </location>
</feature>
<gene>
    <name evidence="2" type="ORF">FRX94_00160</name>
</gene>
<sequence length="1554" mass="174550">MEPSLITRYGGVVPLEEQGEKDSRVVALSASSPALLGDRVVVRVVDEALLPAEVLTQELLGLTSGSSQPVGASITRAVGFPAWPMLKDPDNAHHALNLVADLEWARRLARGSTGKVAARFDELAQVLAQSTPHFIPTLFEELARIFDSVGSSRYAIRYFGKAREFERTYGLEIDPQRHREVFLEFGRRGLISAKELAQEAASCARRFDDPAEAYEYFFDLNIDRMKAGGAPYVYLVRDLIKLGRNAGLAERDIATRLLDAVIDTPGMRKAPLKFLAALATKAGSKTAPPSDQVIRLLLRMPTGTELDQWCDVVLKTGVLDALRDQPQLFREWLGNTWNDVSSPDDYDPRLREWIAENSEILRDQPMRVSFKKLHIAYLAELQRCGVQWEWLDSAEFRTRHLYQIRENHAQHEPPWDLSPLFQDAEICERLLHGYSVDEFLSSFAHVLHQTGNDDLVAFCLRREIQHLSTTKLVPALQHVDPWLGHIRGLDLPSDLQDFMVSITDINAADVLRDNLRAGLLTEFTWPALERQVQSWRNSTEARGMREIQFYPSYPGIVVIFKKQCVVIEGDQVVAERRLDVRQNLHFAGYFGDEYDVLQVSESNYNPVISEWSSGAFVETKIAGYFWRGIGLRWNSVPLAGGRLLPSGVVMPGQSSLHLHAYQNDLRQVFTTSDGRAWRCDAADVPQRFACHEVDPATGNTKEAGLPSYLEISAAEGSETRVPLSTVLAAPHAPSDSIVALHEGNIVCVVSEKPAASPDPLRARLRLGDGTEYACDVPVIGAVQGAGVTLLVDDTGKVYLPNARSADGQLACARDGSGAVHWLHRLPWSMWVNLRVRDHDASRKLREITSEDAQRILDALDNHPLKRPKAEPNPNTLTDRFTVTHSNCKVDSDAMRTVAEILGSADPELSASVVQLAMEVAALAKRFVRNHKFLAGKRKRDELAAEHEEQAAATEPTKPAEEQPKPQPSKNLAARECEQLANAIQKRPGARAKRWVWMHIVGNEKPYLMWAQGPLVPPEMREFMREFMRSELYHNLVNEQWRHIFVNWQQLARVYGKSHMGMIFPATPTVDAVLVQRGQKYMKALITGTPPTTIANSPVVSHVDMAEKLGISVAMSRAELQRWVDDHEQPQEVDIAAWLAEMQPYIDAVVEHCALTPRAAKVLLAGGFNPSVENLKLYWNDRDDYYRPSADNQGFSIGDQEHFKAALRKLSLTKTPYLNAVRQLEVFPQEKVELLLAAAYDRNLEAVTAIAKTLRQAKVPMTDEQVDLLLGWYTPYSEKSFDLLLRAANPLPAKATLQFGMGYGRVAGAVLHWATHAEMNDPLRGFYADQLEALKTIEDSALGNEHLTKLPLQGKIVETDYDEYPWLSPSHNADAIRAIKEGVFDNLIASLRRPAGQPGCVMDPRTSASETVAAVQEQLGLSENAATYFLQLLCLVECTDRNIKRWNAWRKKEFDQARAELLAAGLVVEGKRSRAGRTVFFDGMWLEASNPHMPMEEWKTEYYLVRYNPKAFSVVPWCPPILPAEELFVAAWKRYSSGDVPRYEELTTKRYRKRR</sequence>
<evidence type="ECO:0000256" key="1">
    <source>
        <dbReference type="SAM" id="MobiDB-lite"/>
    </source>
</evidence>
<organism evidence="2 3">
    <name type="scientific">Corynebacterium canis</name>
    <dbReference type="NCBI Taxonomy" id="679663"/>
    <lineage>
        <taxon>Bacteria</taxon>
        <taxon>Bacillati</taxon>
        <taxon>Actinomycetota</taxon>
        <taxon>Actinomycetes</taxon>
        <taxon>Mycobacteriales</taxon>
        <taxon>Corynebacteriaceae</taxon>
        <taxon>Corynebacterium</taxon>
    </lineage>
</organism>
<dbReference type="EMBL" id="VOHM01000001">
    <property type="protein sequence ID" value="TWT28974.1"/>
    <property type="molecule type" value="Genomic_DNA"/>
</dbReference>